<dbReference type="Pfam" id="PF18096">
    <property type="entry name" value="Thump_like"/>
    <property type="match status" value="1"/>
</dbReference>
<dbReference type="GO" id="GO:0008168">
    <property type="term" value="F:methyltransferase activity"/>
    <property type="evidence" value="ECO:0007669"/>
    <property type="project" value="UniProtKB-KW"/>
</dbReference>
<dbReference type="Gene3D" id="1.10.10.1110">
    <property type="entry name" value="Methyltransferase PG1098, N-terminal domain"/>
    <property type="match status" value="1"/>
</dbReference>
<dbReference type="InterPro" id="IPR029063">
    <property type="entry name" value="SAM-dependent_MTases_sf"/>
</dbReference>
<dbReference type="PATRIC" id="fig|1547436.3.peg.1088"/>
<dbReference type="Gene3D" id="3.40.50.150">
    <property type="entry name" value="Vaccinia Virus protein VP39"/>
    <property type="match status" value="1"/>
</dbReference>
<feature type="domain" description="THUMP-like" evidence="1">
    <location>
        <begin position="322"/>
        <end position="391"/>
    </location>
</feature>
<accession>A0A0Q1BGB9</accession>
<dbReference type="Pfam" id="PF22013">
    <property type="entry name" value="PG_1098_Fer"/>
    <property type="match status" value="1"/>
</dbReference>
<evidence type="ECO:0000259" key="1">
    <source>
        <dbReference type="Pfam" id="PF18096"/>
    </source>
</evidence>
<dbReference type="InterPro" id="IPR054168">
    <property type="entry name" value="PG_1098_Fer"/>
</dbReference>
<keyword evidence="4" id="KW-1185">Reference proteome</keyword>
<evidence type="ECO:0000313" key="4">
    <source>
        <dbReference type="Proteomes" id="UP000050827"/>
    </source>
</evidence>
<organism evidence="3 4">
    <name type="scientific">Flagellimonas eckloniae</name>
    <dbReference type="NCBI Taxonomy" id="346185"/>
    <lineage>
        <taxon>Bacteria</taxon>
        <taxon>Pseudomonadati</taxon>
        <taxon>Bacteroidota</taxon>
        <taxon>Flavobacteriia</taxon>
        <taxon>Flavobacteriales</taxon>
        <taxon>Flavobacteriaceae</taxon>
        <taxon>Flagellimonas</taxon>
    </lineage>
</organism>
<comment type="caution">
    <text evidence="3">The sequence shown here is derived from an EMBL/GenBank/DDBJ whole genome shotgun (WGS) entry which is preliminary data.</text>
</comment>
<dbReference type="EMBL" id="LCTZ01000002">
    <property type="protein sequence ID" value="KQC29370.1"/>
    <property type="molecule type" value="Genomic_DNA"/>
</dbReference>
<evidence type="ECO:0000313" key="3">
    <source>
        <dbReference type="EMBL" id="KQC29370.1"/>
    </source>
</evidence>
<dbReference type="GO" id="GO:0032259">
    <property type="term" value="P:methylation"/>
    <property type="evidence" value="ECO:0007669"/>
    <property type="project" value="UniProtKB-KW"/>
</dbReference>
<gene>
    <name evidence="3" type="ORF">AAY42_05220</name>
</gene>
<dbReference type="OrthoDB" id="1000417at2"/>
<proteinExistence type="predicted"/>
<evidence type="ECO:0000259" key="2">
    <source>
        <dbReference type="Pfam" id="PF22013"/>
    </source>
</evidence>
<dbReference type="STRING" id="346185.AAY42_05220"/>
<protein>
    <submittedName>
        <fullName evidence="3">SAM-dependent methyltransferase</fullName>
    </submittedName>
</protein>
<reference evidence="3 4" key="1">
    <citation type="submission" date="2015-04" db="EMBL/GenBank/DDBJ databases">
        <title>Complete genome of flavobacterium.</title>
        <authorList>
            <person name="Kwon Y.M."/>
            <person name="Kim S.-J."/>
        </authorList>
    </citation>
    <scope>NUCLEOTIDE SEQUENCE [LARGE SCALE GENOMIC DNA]</scope>
    <source>
        <strain evidence="3 4">DK169</strain>
    </source>
</reference>
<feature type="domain" description="PG-1098 ferredoxin-like" evidence="2">
    <location>
        <begin position="279"/>
        <end position="321"/>
    </location>
</feature>
<keyword evidence="3" id="KW-0808">Transferase</keyword>
<keyword evidence="3" id="KW-0489">Methyltransferase</keyword>
<sequence>MNKLLLNTGVQDFIKNNINTDIVSVLLKKQLFEGISQKELFQQLEAKKKCEYKLPSWFNTTNIYYPNKVNIEQTSSEQTAAYKAKLLDGKSLLDLTGGFGVDAYYFSKQLDTVFHCEIDQELSEITNHNFKILDQNNIICVAEDGFQFLKNTTKKFDWIYIDPSRRDDVKGKVFLLKDCLPNLPENLSFLFKKTKNILIKTSPLLDISQSIKELDFVKEIHIVAINNEVKELLYILEHGFKDEILINTINLTKNQEVHFSFIMMVEAKIVLEHDTPKKYLYEPNAAILKSGGFKTVAKTYKIKKLHQHSHLYTSDALVDFPGRRFRILETIPYSKNRVTQLGLKKANVTTRNFPSTVAELRKRHKIKDGGDVYLFFTTDVNNKLIVLYCEKA</sequence>
<dbReference type="SUPFAM" id="SSF53335">
    <property type="entry name" value="S-adenosyl-L-methionine-dependent methyltransferases"/>
    <property type="match status" value="1"/>
</dbReference>
<name>A0A0Q1BGB9_9FLAO</name>
<dbReference type="AlphaFoldDB" id="A0A0Q1BGB9"/>
<dbReference type="Proteomes" id="UP000050827">
    <property type="component" value="Unassembled WGS sequence"/>
</dbReference>
<dbReference type="InterPro" id="IPR041497">
    <property type="entry name" value="Thump-like"/>
</dbReference>